<keyword evidence="4" id="KW-1185">Reference proteome</keyword>
<dbReference type="Pfam" id="PF13966">
    <property type="entry name" value="zf-RVT"/>
    <property type="match status" value="1"/>
</dbReference>
<feature type="transmembrane region" description="Helical" evidence="1">
    <location>
        <begin position="56"/>
        <end position="74"/>
    </location>
</feature>
<comment type="caution">
    <text evidence="3">The sequence shown here is derived from an EMBL/GenBank/DDBJ whole genome shotgun (WGS) entry which is preliminary data.</text>
</comment>
<protein>
    <recommendedName>
        <fullName evidence="2">Reverse transcriptase zinc-binding domain-containing protein</fullName>
    </recommendedName>
</protein>
<evidence type="ECO:0000313" key="4">
    <source>
        <dbReference type="Proteomes" id="UP001152484"/>
    </source>
</evidence>
<dbReference type="AlphaFoldDB" id="A0A9P0YYN8"/>
<keyword evidence="1" id="KW-0812">Transmembrane</keyword>
<dbReference type="Proteomes" id="UP001152484">
    <property type="component" value="Unassembled WGS sequence"/>
</dbReference>
<evidence type="ECO:0000259" key="2">
    <source>
        <dbReference type="Pfam" id="PF13966"/>
    </source>
</evidence>
<gene>
    <name evidence="3" type="ORF">CEURO_LOCUS7236</name>
</gene>
<accession>A0A9P0YYN8</accession>
<keyword evidence="1" id="KW-0472">Membrane</keyword>
<evidence type="ECO:0000256" key="1">
    <source>
        <dbReference type="SAM" id="Phobius"/>
    </source>
</evidence>
<organism evidence="3 4">
    <name type="scientific">Cuscuta europaea</name>
    <name type="common">European dodder</name>
    <dbReference type="NCBI Taxonomy" id="41803"/>
    <lineage>
        <taxon>Eukaryota</taxon>
        <taxon>Viridiplantae</taxon>
        <taxon>Streptophyta</taxon>
        <taxon>Embryophyta</taxon>
        <taxon>Tracheophyta</taxon>
        <taxon>Spermatophyta</taxon>
        <taxon>Magnoliopsida</taxon>
        <taxon>eudicotyledons</taxon>
        <taxon>Gunneridae</taxon>
        <taxon>Pentapetalae</taxon>
        <taxon>asterids</taxon>
        <taxon>lamiids</taxon>
        <taxon>Solanales</taxon>
        <taxon>Convolvulaceae</taxon>
        <taxon>Cuscuteae</taxon>
        <taxon>Cuscuta</taxon>
        <taxon>Cuscuta subgen. Cuscuta</taxon>
    </lineage>
</organism>
<evidence type="ECO:0000313" key="3">
    <source>
        <dbReference type="EMBL" id="CAH9079789.1"/>
    </source>
</evidence>
<sequence>MKIKLLQWKILNGILPITDNLGRFQQMLNLSMCPLCKSQSDFTEYLLYCCEHVQPTWSYFMGIFGITAVSSSYFSGLLPSYLSCFLSLLMCIHNGGKWFYAF</sequence>
<keyword evidence="1" id="KW-1133">Transmembrane helix</keyword>
<name>A0A9P0YYN8_CUSEU</name>
<feature type="domain" description="Reverse transcriptase zinc-binding" evidence="2">
    <location>
        <begin position="2"/>
        <end position="57"/>
    </location>
</feature>
<dbReference type="EMBL" id="CAMAPE010000011">
    <property type="protein sequence ID" value="CAH9079789.1"/>
    <property type="molecule type" value="Genomic_DNA"/>
</dbReference>
<dbReference type="OrthoDB" id="1304927at2759"/>
<proteinExistence type="predicted"/>
<reference evidence="3" key="1">
    <citation type="submission" date="2022-07" db="EMBL/GenBank/DDBJ databases">
        <authorList>
            <person name="Macas J."/>
            <person name="Novak P."/>
            <person name="Neumann P."/>
        </authorList>
    </citation>
    <scope>NUCLEOTIDE SEQUENCE</scope>
</reference>
<dbReference type="InterPro" id="IPR026960">
    <property type="entry name" value="RVT-Znf"/>
</dbReference>